<dbReference type="GO" id="GO:0000981">
    <property type="term" value="F:DNA-binding transcription factor activity, RNA polymerase II-specific"/>
    <property type="evidence" value="ECO:0007669"/>
    <property type="project" value="InterPro"/>
</dbReference>
<dbReference type="Pfam" id="PF00172">
    <property type="entry name" value="Zn_clus"/>
    <property type="match status" value="1"/>
</dbReference>
<evidence type="ECO:0000313" key="7">
    <source>
        <dbReference type="Proteomes" id="UP001220324"/>
    </source>
</evidence>
<dbReference type="InterPro" id="IPR053175">
    <property type="entry name" value="DHMBA_Reg_Transcription_Factor"/>
</dbReference>
<dbReference type="PANTHER" id="PTHR38791:SF5">
    <property type="entry name" value="TRANSCRIPTION FACTOR DBAG-RELATED"/>
    <property type="match status" value="1"/>
</dbReference>
<name>A0AAD6GKQ6_9EURO</name>
<reference evidence="6 7" key="1">
    <citation type="journal article" date="2023" name="IMA Fungus">
        <title>Comparative genomic study of the Penicillium genus elucidates a diverse pangenome and 15 lateral gene transfer events.</title>
        <authorList>
            <person name="Petersen C."/>
            <person name="Sorensen T."/>
            <person name="Nielsen M.R."/>
            <person name="Sondergaard T.E."/>
            <person name="Sorensen J.L."/>
            <person name="Fitzpatrick D.A."/>
            <person name="Frisvad J.C."/>
            <person name="Nielsen K.L."/>
        </authorList>
    </citation>
    <scope>NUCLEOTIDE SEQUENCE [LARGE SCALE GENOMIC DNA]</scope>
    <source>
        <strain evidence="6 7">IBT 35679</strain>
    </source>
</reference>
<protein>
    <recommendedName>
        <fullName evidence="5">Zn(2)-C6 fungal-type domain-containing protein</fullName>
    </recommendedName>
</protein>
<dbReference type="SMART" id="SM00066">
    <property type="entry name" value="GAL4"/>
    <property type="match status" value="1"/>
</dbReference>
<keyword evidence="3" id="KW-0804">Transcription</keyword>
<sequence>MVYRGKPSGACERCRSRRLKCDQGIPSCSACIRARVDCPGYRNRLDLGFRDQNDEVISRAQRSARKKRSAALTPVSVEESGSGTLSFSPRNNLEFPAQDLAKGYFFSHYITGGLEGGHMSYLLPLIADPGNVAVNSALNAVGLAALSNIRLSPQMMLKARREYTNALSETNQALANIAMSKRDDTLAAVVLLGMFEVLTCSDGSFIDRWMKHMEGATKLIEFRGVDQLGRREGLDLFTQLRAQIHIGKIYQERYSSPLLFQLSENAMRYRDSNDHIVDELGLEVIRLSNFCASMKDGSVTDPGEIIRTALTIDANLTSLFISVPAAWSYRTVRVPVYNGEAITRAVWGDTYHIYGSLASSSVWNNYRSARILVHELIIDTVKTLEASASEDTDRRRQSALDSQSRLIAHQLVEDICASVPFNLGAGIEVSEETDIEGPAPFRVTGAGGFSLMWPLLIAGNSGLACQELRQWIIDCLEKIGHSMGINQALAMAHLLRRGMRSRAWISEDGTSSSDGCIGVTGH</sequence>
<dbReference type="GO" id="GO:0003677">
    <property type="term" value="F:DNA binding"/>
    <property type="evidence" value="ECO:0007669"/>
    <property type="project" value="UniProtKB-KW"/>
</dbReference>
<gene>
    <name evidence="6" type="ORF">N7494_000090</name>
</gene>
<dbReference type="InterPro" id="IPR021858">
    <property type="entry name" value="Fun_TF"/>
</dbReference>
<evidence type="ECO:0000256" key="1">
    <source>
        <dbReference type="ARBA" id="ARBA00023015"/>
    </source>
</evidence>
<dbReference type="InterPro" id="IPR001138">
    <property type="entry name" value="Zn2Cys6_DnaBD"/>
</dbReference>
<dbReference type="SUPFAM" id="SSF57701">
    <property type="entry name" value="Zn2/Cys6 DNA-binding domain"/>
    <property type="match status" value="1"/>
</dbReference>
<keyword evidence="7" id="KW-1185">Reference proteome</keyword>
<evidence type="ECO:0000259" key="5">
    <source>
        <dbReference type="PROSITE" id="PS50048"/>
    </source>
</evidence>
<evidence type="ECO:0000256" key="2">
    <source>
        <dbReference type="ARBA" id="ARBA00023125"/>
    </source>
</evidence>
<evidence type="ECO:0000313" key="6">
    <source>
        <dbReference type="EMBL" id="KAJ5556175.1"/>
    </source>
</evidence>
<dbReference type="GO" id="GO:0008270">
    <property type="term" value="F:zinc ion binding"/>
    <property type="evidence" value="ECO:0007669"/>
    <property type="project" value="InterPro"/>
</dbReference>
<dbReference type="Proteomes" id="UP001220324">
    <property type="component" value="Unassembled WGS sequence"/>
</dbReference>
<dbReference type="Pfam" id="PF11951">
    <property type="entry name" value="Fungal_trans_2"/>
    <property type="match status" value="1"/>
</dbReference>
<keyword evidence="4" id="KW-0539">Nucleus</keyword>
<dbReference type="AlphaFoldDB" id="A0AAD6GKQ6"/>
<evidence type="ECO:0000256" key="4">
    <source>
        <dbReference type="ARBA" id="ARBA00023242"/>
    </source>
</evidence>
<dbReference type="Gene3D" id="4.10.240.10">
    <property type="entry name" value="Zn(2)-C6 fungal-type DNA-binding domain"/>
    <property type="match status" value="1"/>
</dbReference>
<dbReference type="EMBL" id="JAQIZZ010000001">
    <property type="protein sequence ID" value="KAJ5556175.1"/>
    <property type="molecule type" value="Genomic_DNA"/>
</dbReference>
<evidence type="ECO:0000256" key="3">
    <source>
        <dbReference type="ARBA" id="ARBA00023163"/>
    </source>
</evidence>
<keyword evidence="1" id="KW-0805">Transcription regulation</keyword>
<organism evidence="6 7">
    <name type="scientific">Penicillium frequentans</name>
    <dbReference type="NCBI Taxonomy" id="3151616"/>
    <lineage>
        <taxon>Eukaryota</taxon>
        <taxon>Fungi</taxon>
        <taxon>Dikarya</taxon>
        <taxon>Ascomycota</taxon>
        <taxon>Pezizomycotina</taxon>
        <taxon>Eurotiomycetes</taxon>
        <taxon>Eurotiomycetidae</taxon>
        <taxon>Eurotiales</taxon>
        <taxon>Aspergillaceae</taxon>
        <taxon>Penicillium</taxon>
    </lineage>
</organism>
<keyword evidence="2" id="KW-0238">DNA-binding</keyword>
<dbReference type="PROSITE" id="PS00463">
    <property type="entry name" value="ZN2_CY6_FUNGAL_1"/>
    <property type="match status" value="1"/>
</dbReference>
<dbReference type="PROSITE" id="PS50048">
    <property type="entry name" value="ZN2_CY6_FUNGAL_2"/>
    <property type="match status" value="1"/>
</dbReference>
<feature type="domain" description="Zn(2)-C6 fungal-type" evidence="5">
    <location>
        <begin position="10"/>
        <end position="38"/>
    </location>
</feature>
<comment type="caution">
    <text evidence="6">The sequence shown here is derived from an EMBL/GenBank/DDBJ whole genome shotgun (WGS) entry which is preliminary data.</text>
</comment>
<proteinExistence type="predicted"/>
<dbReference type="PANTHER" id="PTHR38791">
    <property type="entry name" value="ZN(II)2CYS6 TRANSCRIPTION FACTOR (EUROFUNG)-RELATED-RELATED"/>
    <property type="match status" value="1"/>
</dbReference>
<dbReference type="CDD" id="cd00067">
    <property type="entry name" value="GAL4"/>
    <property type="match status" value="1"/>
</dbReference>
<dbReference type="InterPro" id="IPR036864">
    <property type="entry name" value="Zn2-C6_fun-type_DNA-bd_sf"/>
</dbReference>
<accession>A0AAD6GKQ6</accession>